<reference evidence="2" key="1">
    <citation type="submission" date="2014-08" db="EMBL/GenBank/DDBJ databases">
        <authorList>
            <person name="Edwards T."/>
        </authorList>
    </citation>
    <scope>NUCLEOTIDE SEQUENCE [LARGE SCALE GENOMIC DNA]</scope>
</reference>
<gene>
    <name evidence="1" type="ORF">MPL1032_80109</name>
</gene>
<accession>A0A0K2W7F5</accession>
<dbReference type="Proteomes" id="UP000182888">
    <property type="component" value="Unassembled WGS sequence"/>
</dbReference>
<proteinExistence type="predicted"/>
<evidence type="ECO:0000313" key="1">
    <source>
        <dbReference type="EMBL" id="CDX63068.1"/>
    </source>
</evidence>
<protein>
    <submittedName>
        <fullName evidence="1">Uncharacterized protein</fullName>
    </submittedName>
</protein>
<evidence type="ECO:0000313" key="2">
    <source>
        <dbReference type="Proteomes" id="UP000182888"/>
    </source>
</evidence>
<sequence>MSTRGRRITGTRRTERHGREALRSVAPLSVLPDISPARGEISRYIGFRQSSTLQKWTERQNCQSPPLRGRCPAGQRGVLSLQHKQAGWRDP</sequence>
<dbReference type="EMBL" id="CCND01000051">
    <property type="protein sequence ID" value="CDX63068.1"/>
    <property type="molecule type" value="Genomic_DNA"/>
</dbReference>
<dbReference type="AlphaFoldDB" id="A0A0K2W7F5"/>
<organism evidence="1 2">
    <name type="scientific">Mesorhizobium plurifarium</name>
    <dbReference type="NCBI Taxonomy" id="69974"/>
    <lineage>
        <taxon>Bacteria</taxon>
        <taxon>Pseudomonadati</taxon>
        <taxon>Pseudomonadota</taxon>
        <taxon>Alphaproteobacteria</taxon>
        <taxon>Hyphomicrobiales</taxon>
        <taxon>Phyllobacteriaceae</taxon>
        <taxon>Mesorhizobium</taxon>
    </lineage>
</organism>
<name>A0A0K2W7F5_MESPL</name>